<feature type="transmembrane region" description="Helical" evidence="1">
    <location>
        <begin position="170"/>
        <end position="195"/>
    </location>
</feature>
<keyword evidence="1" id="KW-0812">Transmembrane</keyword>
<evidence type="ECO:0000256" key="1">
    <source>
        <dbReference type="SAM" id="Phobius"/>
    </source>
</evidence>
<dbReference type="EMBL" id="WBKA01000005">
    <property type="protein sequence ID" value="KAB1631657.1"/>
    <property type="molecule type" value="Genomic_DNA"/>
</dbReference>
<dbReference type="OrthoDB" id="5187629at2"/>
<evidence type="ECO:0000313" key="3">
    <source>
        <dbReference type="Proteomes" id="UP000481339"/>
    </source>
</evidence>
<keyword evidence="3" id="KW-1185">Reference proteome</keyword>
<feature type="transmembrane region" description="Helical" evidence="1">
    <location>
        <begin position="201"/>
        <end position="220"/>
    </location>
</feature>
<protein>
    <submittedName>
        <fullName evidence="2">Multidrug DMT transporter permease</fullName>
    </submittedName>
</protein>
<feature type="transmembrane region" description="Helical" evidence="1">
    <location>
        <begin position="259"/>
        <end position="281"/>
    </location>
</feature>
<dbReference type="RefSeq" id="WP_158036511.1">
    <property type="nucleotide sequence ID" value="NZ_BAAAZV010000011.1"/>
</dbReference>
<dbReference type="AlphaFoldDB" id="A0A7C8FQM5"/>
<gene>
    <name evidence="2" type="ORF">F8O02_06840</name>
</gene>
<reference evidence="2 3" key="1">
    <citation type="submission" date="2019-09" db="EMBL/GenBank/DDBJ databases">
        <title>Phylogeny of genus Pseudoclavibacter and closely related genus.</title>
        <authorList>
            <person name="Li Y."/>
        </authorList>
    </citation>
    <scope>NUCLEOTIDE SEQUENCE [LARGE SCALE GENOMIC DNA]</scope>
    <source>
        <strain evidence="2 3">JCM 16921</strain>
    </source>
</reference>
<feature type="transmembrane region" description="Helical" evidence="1">
    <location>
        <begin position="72"/>
        <end position="97"/>
    </location>
</feature>
<sequence>MTHALAILIAAVGAVSMAIGTQLQSSGVARTDKTVSDSGGGGFSLAQLLGLLHSGQWIGGTLLLGLSVVLQVTALSLAPIMVVQPVGIIALIITTYLNARLTHMRVGQAVLTGVLMCMTGIGAFVLLAATVAEDHPVTDQRLEAVLALAGAVIVTCAALFAVFGRRMRAIAYIIGAGVLFAFVSTLAKVVIARLLQHELGWLTLIGAAALLCAAGLGSWFVQNAHASGPPDLVMAGLTVIDPLVAVIVGMTVLEEATSAPLWMLAPFIVTGALGVAGVFVISRHHPQVVRVHRAAEHVPERDA</sequence>
<keyword evidence="1" id="KW-0472">Membrane</keyword>
<feature type="transmembrane region" description="Helical" evidence="1">
    <location>
        <begin position="144"/>
        <end position="163"/>
    </location>
</feature>
<comment type="caution">
    <text evidence="2">The sequence shown here is derived from an EMBL/GenBank/DDBJ whole genome shotgun (WGS) entry which is preliminary data.</text>
</comment>
<accession>A0A7C8FQM5</accession>
<feature type="transmembrane region" description="Helical" evidence="1">
    <location>
        <begin position="109"/>
        <end position="132"/>
    </location>
</feature>
<dbReference type="PANTHER" id="PTHR40761:SF1">
    <property type="entry name" value="CONSERVED INTEGRAL MEMBRANE ALANINE VALINE AND LEUCINE RICH PROTEIN-RELATED"/>
    <property type="match status" value="1"/>
</dbReference>
<organism evidence="2 3">
    <name type="scientific">Pseudoclavibacter caeni</name>
    <dbReference type="NCBI Taxonomy" id="908846"/>
    <lineage>
        <taxon>Bacteria</taxon>
        <taxon>Bacillati</taxon>
        <taxon>Actinomycetota</taxon>
        <taxon>Actinomycetes</taxon>
        <taxon>Micrococcales</taxon>
        <taxon>Microbacteriaceae</taxon>
        <taxon>Pseudoclavibacter</taxon>
    </lineage>
</organism>
<evidence type="ECO:0000313" key="2">
    <source>
        <dbReference type="EMBL" id="KAB1631657.1"/>
    </source>
</evidence>
<feature type="transmembrane region" description="Helical" evidence="1">
    <location>
        <begin position="232"/>
        <end position="253"/>
    </location>
</feature>
<dbReference type="PANTHER" id="PTHR40761">
    <property type="entry name" value="CONSERVED INTEGRAL MEMBRANE ALANINE VALINE AND LEUCINE RICH PROTEIN-RELATED"/>
    <property type="match status" value="1"/>
</dbReference>
<proteinExistence type="predicted"/>
<name>A0A7C8FQM5_9MICO</name>
<keyword evidence="1" id="KW-1133">Transmembrane helix</keyword>
<dbReference type="Proteomes" id="UP000481339">
    <property type="component" value="Unassembled WGS sequence"/>
</dbReference>